<dbReference type="EMBL" id="PQXL01000120">
    <property type="protein sequence ID" value="THV51178.1"/>
    <property type="molecule type" value="Genomic_DNA"/>
</dbReference>
<dbReference type="PANTHER" id="PTHR33112:SF11">
    <property type="entry name" value="HETEROKARYON INCOMPATIBILITY DOMAIN-CONTAINING PROTEIN"/>
    <property type="match status" value="1"/>
</dbReference>
<dbReference type="PANTHER" id="PTHR33112">
    <property type="entry name" value="DOMAIN PROTEIN, PUTATIVE-RELATED"/>
    <property type="match status" value="1"/>
</dbReference>
<dbReference type="OrthoDB" id="5362512at2759"/>
<evidence type="ECO:0000313" key="3">
    <source>
        <dbReference type="Proteomes" id="UP000308671"/>
    </source>
</evidence>
<feature type="domain" description="Heterokaryon incompatibility" evidence="1">
    <location>
        <begin position="230"/>
        <end position="386"/>
    </location>
</feature>
<proteinExistence type="predicted"/>
<organism evidence="2 3">
    <name type="scientific">Botrytis galanthina</name>
    <dbReference type="NCBI Taxonomy" id="278940"/>
    <lineage>
        <taxon>Eukaryota</taxon>
        <taxon>Fungi</taxon>
        <taxon>Dikarya</taxon>
        <taxon>Ascomycota</taxon>
        <taxon>Pezizomycotina</taxon>
        <taxon>Leotiomycetes</taxon>
        <taxon>Helotiales</taxon>
        <taxon>Sclerotiniaceae</taxon>
        <taxon>Botrytis</taxon>
    </lineage>
</organism>
<evidence type="ECO:0000313" key="2">
    <source>
        <dbReference type="EMBL" id="THV51178.1"/>
    </source>
</evidence>
<sequence>MASDNLEIPDLSESHEGDEIATLCELCNGIIFHHVHIEPQSEAMLKLNFPKEEEPTMSLILNGARGGCRFCAVVWREFSDEGAYRNFYSNNNTNSLSLTDIAKRFIINSLSLEVKEDIFMGYYKLSYDVFYEKTKWNGGGMLVLVVDTLKGYQDFSKTPQSLTNTNHFCEERWRNFCYSSIRMCQETHESCNPASKPDKTSRCLPTRLIDVKCDPPRLTFSSNVEPASSYATLSHCWGKAPILTLTTKNLSVFQQGLPVSRLSKTFQDAIDVGKRLLRDFNVRYLWIDSLCIIQDSKSDWENEAPRMSQVYGNAFCCIAATSATDGSKGLFSPRNSMVDEVLRINIDRSRYPHLPSSLRITILNREKWLQTIQKAPLYQRGWVVQERALTKRTLQFFDGEVMWKCQQKMASETFSVITSGLKISDDRLLFPHSLTANFDFRRFWIQLLQAYSKTILSYPDDVLMAMAGVARKFGEYLPTKNKVYLAGLWSFELERQLGWLATTPGSANYLDRRECPSSNVAPSWSWASSTGRSIVTAWDSGPWNEASIRWYDWTPAEYKRYMISNLDCIHPPKFTVVDVGTTISGKDPFGSVTSGFLRLRGQLKVGRHSFTLSRKNAATWNNNNLHYIQLLGRSQPHNFPMVFDRLHSDDDLREIREGMLFVFPLNFEASKIFSALILKPSSTPKSLVRVGCLITSSRHVAVGLESDKLIGEEIYEESHGEGEYTIRII</sequence>
<dbReference type="AlphaFoldDB" id="A0A4S8R0E5"/>
<accession>A0A4S8R0E5</accession>
<keyword evidence="3" id="KW-1185">Reference proteome</keyword>
<protein>
    <recommendedName>
        <fullName evidence="1">Heterokaryon incompatibility domain-containing protein</fullName>
    </recommendedName>
</protein>
<dbReference type="Proteomes" id="UP000308671">
    <property type="component" value="Unassembled WGS sequence"/>
</dbReference>
<reference evidence="2 3" key="1">
    <citation type="submission" date="2017-12" db="EMBL/GenBank/DDBJ databases">
        <title>Comparative genomics of Botrytis spp.</title>
        <authorList>
            <person name="Valero-Jimenez C.A."/>
            <person name="Tapia P."/>
            <person name="Veloso J."/>
            <person name="Silva-Moreno E."/>
            <person name="Staats M."/>
            <person name="Valdes J.H."/>
            <person name="Van Kan J.A.L."/>
        </authorList>
    </citation>
    <scope>NUCLEOTIDE SEQUENCE [LARGE SCALE GENOMIC DNA]</scope>
    <source>
        <strain evidence="2 3">MUCL435</strain>
    </source>
</reference>
<name>A0A4S8R0E5_9HELO</name>
<gene>
    <name evidence="2" type="ORF">BGAL_0120g00090</name>
</gene>
<dbReference type="Pfam" id="PF06985">
    <property type="entry name" value="HET"/>
    <property type="match status" value="1"/>
</dbReference>
<comment type="caution">
    <text evidence="2">The sequence shown here is derived from an EMBL/GenBank/DDBJ whole genome shotgun (WGS) entry which is preliminary data.</text>
</comment>
<dbReference type="InterPro" id="IPR010730">
    <property type="entry name" value="HET"/>
</dbReference>
<evidence type="ECO:0000259" key="1">
    <source>
        <dbReference type="Pfam" id="PF06985"/>
    </source>
</evidence>